<protein>
    <submittedName>
        <fullName evidence="1">B4GALNT4 isoform 2</fullName>
    </submittedName>
</protein>
<evidence type="ECO:0000313" key="1">
    <source>
        <dbReference type="EMBL" id="PNI26959.1"/>
    </source>
</evidence>
<reference evidence="1 2" key="1">
    <citation type="submission" date="2017-12" db="EMBL/GenBank/DDBJ databases">
        <title>High-resolution comparative analysis of great ape genomes.</title>
        <authorList>
            <person name="Pollen A."/>
            <person name="Hastie A."/>
            <person name="Hormozdiari F."/>
            <person name="Dougherty M."/>
            <person name="Liu R."/>
            <person name="Chaisson M."/>
            <person name="Hoppe E."/>
            <person name="Hill C."/>
            <person name="Pang A."/>
            <person name="Hillier L."/>
            <person name="Baker C."/>
            <person name="Armstrong J."/>
            <person name="Shendure J."/>
            <person name="Paten B."/>
            <person name="Wilson R."/>
            <person name="Chao H."/>
            <person name="Schneider V."/>
            <person name="Ventura M."/>
            <person name="Kronenberg Z."/>
            <person name="Murali S."/>
            <person name="Gordon D."/>
            <person name="Cantsilieris S."/>
            <person name="Munson K."/>
            <person name="Nelson B."/>
            <person name="Raja A."/>
            <person name="Underwood J."/>
            <person name="Diekhans M."/>
            <person name="Fiddes I."/>
            <person name="Haussler D."/>
            <person name="Eichler E."/>
        </authorList>
    </citation>
    <scope>NUCLEOTIDE SEQUENCE [LARGE SCALE GENOMIC DNA]</scope>
    <source>
        <strain evidence="1">Yerkes chimp pedigree #C0471</strain>
    </source>
</reference>
<dbReference type="PANTHER" id="PTHR12369:SF46">
    <property type="entry name" value="N-ACETYL-BETA-GLUCOSAMINYL-GLYCOPROTEIN 4-BETA-N-ACETYLGALACTOSAMINYLTRANSFERASE 1"/>
    <property type="match status" value="1"/>
</dbReference>
<evidence type="ECO:0000313" key="2">
    <source>
        <dbReference type="Proteomes" id="UP000236370"/>
    </source>
</evidence>
<dbReference type="EMBL" id="NBAG03000421">
    <property type="protein sequence ID" value="PNI26959.1"/>
    <property type="molecule type" value="Genomic_DNA"/>
</dbReference>
<comment type="caution">
    <text evidence="1">The sequence shown here is derived from an EMBL/GenBank/DDBJ whole genome shotgun (WGS) entry which is preliminary data.</text>
</comment>
<proteinExistence type="predicted"/>
<dbReference type="Proteomes" id="UP000236370">
    <property type="component" value="Unassembled WGS sequence"/>
</dbReference>
<dbReference type="AlphaFoldDB" id="A0A2J8JW11"/>
<dbReference type="InterPro" id="IPR051227">
    <property type="entry name" value="CS_glycosyltransferase"/>
</dbReference>
<gene>
    <name evidence="1" type="ORF">CK820_G0044174</name>
</gene>
<organism evidence="1 2">
    <name type="scientific">Pan troglodytes</name>
    <name type="common">Chimpanzee</name>
    <dbReference type="NCBI Taxonomy" id="9598"/>
    <lineage>
        <taxon>Eukaryota</taxon>
        <taxon>Metazoa</taxon>
        <taxon>Chordata</taxon>
        <taxon>Craniata</taxon>
        <taxon>Vertebrata</taxon>
        <taxon>Euteleostomi</taxon>
        <taxon>Mammalia</taxon>
        <taxon>Eutheria</taxon>
        <taxon>Euarchontoglires</taxon>
        <taxon>Primates</taxon>
        <taxon>Haplorrhini</taxon>
        <taxon>Catarrhini</taxon>
        <taxon>Hominidae</taxon>
        <taxon>Pan</taxon>
    </lineage>
</organism>
<name>A0A2J8JW11_PANTR</name>
<dbReference type="PANTHER" id="PTHR12369">
    <property type="entry name" value="CHONDROITIN SYNTHASE"/>
    <property type="match status" value="1"/>
</dbReference>
<accession>A0A2J8JW11</accession>
<feature type="non-terminal residue" evidence="1">
    <location>
        <position position="1"/>
    </location>
</feature>
<sequence>DASSIVFLCDLHIHFPPNILDGIRKHCVEGRLAFAPVVMRLSCGSSPRDPHGS</sequence>